<feature type="domain" description="PilZ" evidence="1">
    <location>
        <begin position="14"/>
        <end position="112"/>
    </location>
</feature>
<reference evidence="3" key="1">
    <citation type="journal article" date="2019" name="Int. J. Syst. Evol. Microbiol.">
        <title>The Global Catalogue of Microorganisms (GCM) 10K type strain sequencing project: providing services to taxonomists for standard genome sequencing and annotation.</title>
        <authorList>
            <consortium name="The Broad Institute Genomics Platform"/>
            <consortium name="The Broad Institute Genome Sequencing Center for Infectious Disease"/>
            <person name="Wu L."/>
            <person name="Ma J."/>
        </authorList>
    </citation>
    <scope>NUCLEOTIDE SEQUENCE [LARGE SCALE GENOMIC DNA]</scope>
    <source>
        <strain evidence="3">KCTC 52237</strain>
    </source>
</reference>
<evidence type="ECO:0000313" key="3">
    <source>
        <dbReference type="Proteomes" id="UP001595555"/>
    </source>
</evidence>
<dbReference type="RefSeq" id="WP_378121221.1">
    <property type="nucleotide sequence ID" value="NZ_JBHRTF010000015.1"/>
</dbReference>
<dbReference type="SUPFAM" id="SSF141371">
    <property type="entry name" value="PilZ domain-like"/>
    <property type="match status" value="1"/>
</dbReference>
<name>A0ABV7FKS4_9GAMM</name>
<dbReference type="EMBL" id="JBHRTF010000015">
    <property type="protein sequence ID" value="MFC3117185.1"/>
    <property type="molecule type" value="Genomic_DNA"/>
</dbReference>
<gene>
    <name evidence="2" type="ORF">ACFODX_16575</name>
</gene>
<comment type="caution">
    <text evidence="2">The sequence shown here is derived from an EMBL/GenBank/DDBJ whole genome shotgun (WGS) entry which is preliminary data.</text>
</comment>
<proteinExistence type="predicted"/>
<dbReference type="Proteomes" id="UP001595555">
    <property type="component" value="Unassembled WGS sequence"/>
</dbReference>
<dbReference type="Pfam" id="PF07238">
    <property type="entry name" value="PilZ"/>
    <property type="match status" value="1"/>
</dbReference>
<evidence type="ECO:0000259" key="1">
    <source>
        <dbReference type="Pfam" id="PF07238"/>
    </source>
</evidence>
<accession>A0ABV7FKS4</accession>
<organism evidence="2 3">
    <name type="scientific">Cellvibrio fontiphilus</name>
    <dbReference type="NCBI Taxonomy" id="1815559"/>
    <lineage>
        <taxon>Bacteria</taxon>
        <taxon>Pseudomonadati</taxon>
        <taxon>Pseudomonadota</taxon>
        <taxon>Gammaproteobacteria</taxon>
        <taxon>Cellvibrionales</taxon>
        <taxon>Cellvibrionaceae</taxon>
        <taxon>Cellvibrio</taxon>
    </lineage>
</organism>
<protein>
    <submittedName>
        <fullName evidence="2">PilZ domain-containing protein</fullName>
    </submittedName>
</protein>
<dbReference type="InterPro" id="IPR009875">
    <property type="entry name" value="PilZ_domain"/>
</dbReference>
<keyword evidence="3" id="KW-1185">Reference proteome</keyword>
<sequence length="128" mass="14305">MNNNETQKTATAMEQRQEYRLNNQLTVIIELDSSADEEPTLVISSSLDISANGLRAIAPSAIPTDNILRCCIRDAVSDQQFLLVAEVKWCRPYETSSDYLIGLSLFDSEGTDILQWKEFIARCCAPSN</sequence>
<evidence type="ECO:0000313" key="2">
    <source>
        <dbReference type="EMBL" id="MFC3117185.1"/>
    </source>
</evidence>